<dbReference type="Pfam" id="PF14559">
    <property type="entry name" value="TPR_19"/>
    <property type="match status" value="1"/>
</dbReference>
<proteinExistence type="inferred from homology"/>
<evidence type="ECO:0000256" key="5">
    <source>
        <dbReference type="ARBA" id="ARBA00022801"/>
    </source>
</evidence>
<dbReference type="PANTHER" id="PTHR22726">
    <property type="entry name" value="METALLOENDOPEPTIDASE OMA1"/>
    <property type="match status" value="1"/>
</dbReference>
<feature type="domain" description="Peptidase M48" evidence="10">
    <location>
        <begin position="85"/>
        <end position="272"/>
    </location>
</feature>
<dbReference type="Gene3D" id="3.30.2010.10">
    <property type="entry name" value="Metalloproteases ('zincins'), catalytic domain"/>
    <property type="match status" value="1"/>
</dbReference>
<comment type="caution">
    <text evidence="11">The sequence shown here is derived from an EMBL/GenBank/DDBJ whole genome shotgun (WGS) entry which is preliminary data.</text>
</comment>
<evidence type="ECO:0000313" key="12">
    <source>
        <dbReference type="Proteomes" id="UP000014012"/>
    </source>
</evidence>
<feature type="active site" description="Proton donor" evidence="9">
    <location>
        <position position="218"/>
    </location>
</feature>
<dbReference type="OrthoDB" id="9810445at2"/>
<dbReference type="InterPro" id="IPR051156">
    <property type="entry name" value="Mito/Outer_Membr_Metalloprot"/>
</dbReference>
<dbReference type="InterPro" id="IPR011990">
    <property type="entry name" value="TPR-like_helical_dom_sf"/>
</dbReference>
<comment type="function">
    <text evidence="9">Functions as both a chaperone and a metalloprotease. Maintains the integrity of the outer membrane by promoting either the assembly or the elimination of outer membrane proteins, depending on their folding state.</text>
</comment>
<dbReference type="InterPro" id="IPR001915">
    <property type="entry name" value="Peptidase_M48"/>
</dbReference>
<dbReference type="HAMAP" id="MF_00997">
    <property type="entry name" value="Protease_BepA"/>
    <property type="match status" value="1"/>
</dbReference>
<dbReference type="PATRIC" id="fig|1315976.3.peg.704"/>
<accession>R8AU05</accession>
<evidence type="ECO:0000256" key="9">
    <source>
        <dbReference type="HAMAP-Rule" id="MF_00997"/>
    </source>
</evidence>
<dbReference type="SUPFAM" id="SSF48452">
    <property type="entry name" value="TPR-like"/>
    <property type="match status" value="1"/>
</dbReference>
<dbReference type="GO" id="GO:0016020">
    <property type="term" value="C:membrane"/>
    <property type="evidence" value="ECO:0007669"/>
    <property type="project" value="InterPro"/>
</dbReference>
<keyword evidence="8 9" id="KW-0482">Metalloprotease</keyword>
<feature type="active site" evidence="9">
    <location>
        <position position="150"/>
    </location>
</feature>
<evidence type="ECO:0000256" key="6">
    <source>
        <dbReference type="ARBA" id="ARBA00022803"/>
    </source>
</evidence>
<keyword evidence="2 9" id="KW-0479">Metal-binding</keyword>
<evidence type="ECO:0000256" key="3">
    <source>
        <dbReference type="ARBA" id="ARBA00022729"/>
    </source>
</evidence>
<dbReference type="PANTHER" id="PTHR22726:SF1">
    <property type="entry name" value="METALLOENDOPEPTIDASE OMA1, MITOCHONDRIAL"/>
    <property type="match status" value="1"/>
</dbReference>
<keyword evidence="5 9" id="KW-0378">Hydrolase</keyword>
<dbReference type="EC" id="3.4.-.-" evidence="9"/>
<dbReference type="HOGENOM" id="CLU_030556_0_1_6"/>
<feature type="binding site" evidence="9">
    <location>
        <position position="153"/>
    </location>
    <ligand>
        <name>Zn(2+)</name>
        <dbReference type="ChEBI" id="CHEBI:29105"/>
        <note>catalytic</note>
    </ligand>
</feature>
<dbReference type="CDD" id="cd07333">
    <property type="entry name" value="M48C_bepA_like"/>
    <property type="match status" value="1"/>
</dbReference>
<sequence length="501" mass="54976">MAYRFSHSAIAGLLTGILLTSSLPVQAALDLRLPESSPDAALDRDLPDIGTAGGSVLSINQEKELGDFYLRQMRGKAPLISDPLLDAYIAGLGQRLVRHADSVQTPFNFLLIRNNNLNAFAFFGGNVVLHSGLILTADNESELASVIAHEISHVTQRHLARAMEEQQRSAPLTWAATIGSILLTMANPQMGMAALSSTLAGTQQNMISFTQSNEQEADRIGIALLSRAGFDPQGSPSFLEKLAAQYRYASKPPEILLTHPLPESRLAEAQTRANRLPQRHPSGSLEFQLAKIRLLGMYGSGENTLSSATLNQMSAQGNALEKQAAQYGKALLAYQNRQYAQARTELQPLLTQSPKNQWYIDLMTDIDIGQNRGADAVRRLQQALQSQPDSRVLQLNLANAYYKAGQSQEAIKRLERYTFANPNDLNGWGLSAEVYAALGQRDAELAARAENSALQGNFDEAITLLTNASQLVKVNSLKQARYDARIDQLRQLQNRYSKFKS</sequence>
<evidence type="ECO:0000256" key="8">
    <source>
        <dbReference type="ARBA" id="ARBA00023049"/>
    </source>
</evidence>
<dbReference type="Gene3D" id="1.25.40.10">
    <property type="entry name" value="Tetratricopeptide repeat domain"/>
    <property type="match status" value="1"/>
</dbReference>
<dbReference type="Proteomes" id="UP000014012">
    <property type="component" value="Unassembled WGS sequence"/>
</dbReference>
<evidence type="ECO:0000259" key="10">
    <source>
        <dbReference type="Pfam" id="PF01435"/>
    </source>
</evidence>
<dbReference type="GO" id="GO:0042597">
    <property type="term" value="C:periplasmic space"/>
    <property type="evidence" value="ECO:0007669"/>
    <property type="project" value="UniProtKB-SubCell"/>
</dbReference>
<evidence type="ECO:0000256" key="2">
    <source>
        <dbReference type="ARBA" id="ARBA00022723"/>
    </source>
</evidence>
<comment type="subcellular location">
    <subcellularLocation>
        <location evidence="9">Periplasm</location>
    </subcellularLocation>
</comment>
<feature type="binding site" evidence="9">
    <location>
        <position position="214"/>
    </location>
    <ligand>
        <name>Zn(2+)</name>
        <dbReference type="ChEBI" id="CHEBI:29105"/>
        <note>catalytic</note>
    </ligand>
</feature>
<keyword evidence="4 9" id="KW-0574">Periplasm</keyword>
<comment type="cofactor">
    <cofactor evidence="9">
        <name>Zn(2+)</name>
        <dbReference type="ChEBI" id="CHEBI:29105"/>
    </cofactor>
    <text evidence="9">Binds 1 zinc ion per subunit.</text>
</comment>
<dbReference type="RefSeq" id="WP_010862357.1">
    <property type="nucleotide sequence ID" value="NZ_KB944507.1"/>
</dbReference>
<keyword evidence="12" id="KW-1185">Reference proteome</keyword>
<gene>
    <name evidence="9" type="primary">bepA</name>
    <name evidence="11" type="ORF">PLESHI_03616</name>
</gene>
<dbReference type="GO" id="GO:0008270">
    <property type="term" value="F:zinc ion binding"/>
    <property type="evidence" value="ECO:0007669"/>
    <property type="project" value="UniProtKB-UniRule"/>
</dbReference>
<evidence type="ECO:0000256" key="1">
    <source>
        <dbReference type="ARBA" id="ARBA00022670"/>
    </source>
</evidence>
<keyword evidence="6" id="KW-0802">TPR repeat</keyword>
<evidence type="ECO:0000256" key="7">
    <source>
        <dbReference type="ARBA" id="ARBA00022833"/>
    </source>
</evidence>
<dbReference type="EMBL" id="AQQO01000026">
    <property type="protein sequence ID" value="EON89806.1"/>
    <property type="molecule type" value="Genomic_DNA"/>
</dbReference>
<protein>
    <recommendedName>
        <fullName evidence="9">Beta-barrel assembly-enhancing protease</fullName>
        <ecNumber evidence="9">3.4.-.-</ecNumber>
    </recommendedName>
</protein>
<dbReference type="GO" id="GO:0004222">
    <property type="term" value="F:metalloendopeptidase activity"/>
    <property type="evidence" value="ECO:0007669"/>
    <property type="project" value="InterPro"/>
</dbReference>
<evidence type="ECO:0000256" key="4">
    <source>
        <dbReference type="ARBA" id="ARBA00022764"/>
    </source>
</evidence>
<name>R8AU05_PLESH</name>
<dbReference type="STRING" id="703.SAMEA2665130_00686"/>
<comment type="similarity">
    <text evidence="9">Belongs to the peptidase M48 family. BepA subfamily.</text>
</comment>
<evidence type="ECO:0000313" key="11">
    <source>
        <dbReference type="EMBL" id="EON89806.1"/>
    </source>
</evidence>
<dbReference type="GeneID" id="69705541"/>
<organism evidence="11 12">
    <name type="scientific">Plesiomonas shigelloides 302-73</name>
    <dbReference type="NCBI Taxonomy" id="1315976"/>
    <lineage>
        <taxon>Bacteria</taxon>
        <taxon>Pseudomonadati</taxon>
        <taxon>Pseudomonadota</taxon>
        <taxon>Gammaproteobacteria</taxon>
        <taxon>Enterobacterales</taxon>
        <taxon>Enterobacteriaceae</taxon>
        <taxon>Plesiomonas</taxon>
    </lineage>
</organism>
<keyword evidence="3 9" id="KW-0732">Signal</keyword>
<reference evidence="11 12" key="1">
    <citation type="journal article" date="2013" name="Genome Announc.">
        <title>Genome Sequence of Plesiomonas shigelloides Strain 302-73 (Serotype O1).</title>
        <authorList>
            <person name="Pique N."/>
            <person name="Aquilini E."/>
            <person name="Alioto T."/>
            <person name="Minana-Galbis D."/>
            <person name="Tomas J.M."/>
        </authorList>
    </citation>
    <scope>NUCLEOTIDE SEQUENCE [LARGE SCALE GENOMIC DNA]</scope>
    <source>
        <strain evidence="11 12">302-73</strain>
    </source>
</reference>
<keyword evidence="1 9" id="KW-0645">Protease</keyword>
<dbReference type="InterPro" id="IPR030873">
    <property type="entry name" value="Protease_BepA"/>
</dbReference>
<keyword evidence="7 9" id="KW-0862">Zinc</keyword>
<dbReference type="AlphaFoldDB" id="R8AU05"/>
<dbReference type="GO" id="GO:0051603">
    <property type="term" value="P:proteolysis involved in protein catabolic process"/>
    <property type="evidence" value="ECO:0007669"/>
    <property type="project" value="TreeGrafter"/>
</dbReference>
<feature type="binding site" evidence="9">
    <location>
        <position position="149"/>
    </location>
    <ligand>
        <name>Zn(2+)</name>
        <dbReference type="ChEBI" id="CHEBI:29105"/>
        <note>catalytic</note>
    </ligand>
</feature>
<dbReference type="Pfam" id="PF01435">
    <property type="entry name" value="Peptidase_M48"/>
    <property type="match status" value="1"/>
</dbReference>